<dbReference type="FunCoup" id="C3YZ48">
    <property type="interactions" value="192"/>
</dbReference>
<evidence type="ECO:0000256" key="17">
    <source>
        <dbReference type="ARBA" id="ARBA00023180"/>
    </source>
</evidence>
<evidence type="ECO:0000259" key="22">
    <source>
        <dbReference type="Pfam" id="PF14843"/>
    </source>
</evidence>
<gene>
    <name evidence="23" type="ORF">BRAFLDRAFT_118327</name>
</gene>
<evidence type="ECO:0000256" key="2">
    <source>
        <dbReference type="ARBA" id="ARBA00004479"/>
    </source>
</evidence>
<dbReference type="PANTHER" id="PTHR31018">
    <property type="entry name" value="SPORULATION-SPECIFIC PROTEIN-RELATED"/>
    <property type="match status" value="1"/>
</dbReference>
<keyword evidence="13" id="KW-1133">Transmembrane helix</keyword>
<dbReference type="SUPFAM" id="SSF52058">
    <property type="entry name" value="L domain-like"/>
    <property type="match status" value="3"/>
</dbReference>
<evidence type="ECO:0000256" key="1">
    <source>
        <dbReference type="ARBA" id="ARBA00004191"/>
    </source>
</evidence>
<evidence type="ECO:0000256" key="14">
    <source>
        <dbReference type="ARBA" id="ARBA00023136"/>
    </source>
</evidence>
<dbReference type="GO" id="GO:0004714">
    <property type="term" value="F:transmembrane receptor protein tyrosine kinase activity"/>
    <property type="evidence" value="ECO:0007669"/>
    <property type="project" value="UniProtKB-EC"/>
</dbReference>
<evidence type="ECO:0000256" key="8">
    <source>
        <dbReference type="ARBA" id="ARBA00022692"/>
    </source>
</evidence>
<dbReference type="FunFam" id="2.10.220.10:FF:000001">
    <property type="entry name" value="Receptor protein-tyrosine kinase"/>
    <property type="match status" value="1"/>
</dbReference>
<evidence type="ECO:0000256" key="11">
    <source>
        <dbReference type="ARBA" id="ARBA00022777"/>
    </source>
</evidence>
<protein>
    <recommendedName>
        <fullName evidence="3">receptor protein-tyrosine kinase</fullName>
        <ecNumber evidence="3">2.7.10.1</ecNumber>
    </recommendedName>
</protein>
<dbReference type="InterPro" id="IPR032778">
    <property type="entry name" value="GF_recep_IV"/>
</dbReference>
<feature type="domain" description="Furin-like cysteine-rich" evidence="20">
    <location>
        <begin position="193"/>
        <end position="313"/>
    </location>
</feature>
<name>C3YZ48_BRAFL</name>
<organism>
    <name type="scientific">Branchiostoma floridae</name>
    <name type="common">Florida lancelet</name>
    <name type="synonym">Amphioxus</name>
    <dbReference type="NCBI Taxonomy" id="7739"/>
    <lineage>
        <taxon>Eukaryota</taxon>
        <taxon>Metazoa</taxon>
        <taxon>Chordata</taxon>
        <taxon>Cephalochordata</taxon>
        <taxon>Leptocardii</taxon>
        <taxon>Amphioxiformes</taxon>
        <taxon>Branchiostomatidae</taxon>
        <taxon>Branchiostoma</taxon>
    </lineage>
</organism>
<evidence type="ECO:0000256" key="6">
    <source>
        <dbReference type="ARBA" id="ARBA00022553"/>
    </source>
</evidence>
<keyword evidence="6" id="KW-0597">Phosphoprotein</keyword>
<evidence type="ECO:0000256" key="13">
    <source>
        <dbReference type="ARBA" id="ARBA00022989"/>
    </source>
</evidence>
<keyword evidence="11" id="KW-0418">Kinase</keyword>
<evidence type="ECO:0000256" key="3">
    <source>
        <dbReference type="ARBA" id="ARBA00011902"/>
    </source>
</evidence>
<evidence type="ECO:0000256" key="12">
    <source>
        <dbReference type="ARBA" id="ARBA00022840"/>
    </source>
</evidence>
<reference evidence="23" key="1">
    <citation type="journal article" date="2008" name="Nature">
        <title>The amphioxus genome and the evolution of the chordate karyotype.</title>
        <authorList>
            <consortium name="US DOE Joint Genome Institute (JGI-PGF)"/>
            <person name="Putnam N.H."/>
            <person name="Butts T."/>
            <person name="Ferrier D.E.K."/>
            <person name="Furlong R.F."/>
            <person name="Hellsten U."/>
            <person name="Kawashima T."/>
            <person name="Robinson-Rechavi M."/>
            <person name="Shoguchi E."/>
            <person name="Terry A."/>
            <person name="Yu J.-K."/>
            <person name="Benito-Gutierrez E.L."/>
            <person name="Dubchak I."/>
            <person name="Garcia-Fernandez J."/>
            <person name="Gibson-Brown J.J."/>
            <person name="Grigoriev I.V."/>
            <person name="Horton A.C."/>
            <person name="de Jong P.J."/>
            <person name="Jurka J."/>
            <person name="Kapitonov V.V."/>
            <person name="Kohara Y."/>
            <person name="Kuroki Y."/>
            <person name="Lindquist E."/>
            <person name="Lucas S."/>
            <person name="Osoegawa K."/>
            <person name="Pennacchio L.A."/>
            <person name="Salamov A.A."/>
            <person name="Satou Y."/>
            <person name="Sauka-Spengler T."/>
            <person name="Schmutz J."/>
            <person name="Shin-I T."/>
            <person name="Toyoda A."/>
            <person name="Bronner-Fraser M."/>
            <person name="Fujiyama A."/>
            <person name="Holland L.Z."/>
            <person name="Holland P.W.H."/>
            <person name="Satoh N."/>
            <person name="Rokhsar D.S."/>
        </authorList>
    </citation>
    <scope>NUCLEOTIDE SEQUENCE [LARGE SCALE GENOMIC DNA]</scope>
    <source>
        <strain evidence="23">S238N-H82</strain>
        <tissue evidence="23">Testes</tissue>
    </source>
</reference>
<keyword evidence="16" id="KW-0675">Receptor</keyword>
<dbReference type="GO" id="GO:0007169">
    <property type="term" value="P:cell surface receptor protein tyrosine kinase signaling pathway"/>
    <property type="evidence" value="ECO:0007669"/>
    <property type="project" value="UniProtKB-ARBA"/>
</dbReference>
<dbReference type="eggNOG" id="KOG1025">
    <property type="taxonomic scope" value="Eukaryota"/>
</dbReference>
<dbReference type="InterPro" id="IPR006211">
    <property type="entry name" value="Furin-like_Cys-rich_dom"/>
</dbReference>
<dbReference type="SMART" id="SM00261">
    <property type="entry name" value="FU"/>
    <property type="match status" value="4"/>
</dbReference>
<dbReference type="AlphaFoldDB" id="C3YZ48"/>
<dbReference type="Pfam" id="PF01030">
    <property type="entry name" value="Recep_L_domain"/>
    <property type="match status" value="3"/>
</dbReference>
<dbReference type="InterPro" id="IPR051648">
    <property type="entry name" value="CWI-Assembly_Regulator"/>
</dbReference>
<dbReference type="Gene3D" id="3.80.20.20">
    <property type="entry name" value="Receptor L-domain"/>
    <property type="match status" value="3"/>
</dbReference>
<keyword evidence="9 19" id="KW-0732">Signal</keyword>
<feature type="domain" description="Receptor L-domain" evidence="21">
    <location>
        <begin position="336"/>
        <end position="455"/>
    </location>
</feature>
<dbReference type="InterPro" id="IPR006212">
    <property type="entry name" value="Furin_repeat"/>
</dbReference>
<evidence type="ECO:0000256" key="19">
    <source>
        <dbReference type="SAM" id="SignalP"/>
    </source>
</evidence>
<dbReference type="FunFam" id="3.80.20.20:FF:000054">
    <property type="entry name" value="Uncharacterized protein"/>
    <property type="match status" value="2"/>
</dbReference>
<evidence type="ECO:0000256" key="4">
    <source>
        <dbReference type="ARBA" id="ARBA00022512"/>
    </source>
</evidence>
<comment type="subcellular location">
    <subcellularLocation>
        <location evidence="2">Membrane</location>
        <topology evidence="2">Single-pass type I membrane protein</topology>
    </subcellularLocation>
    <subcellularLocation>
        <location evidence="1">Secreted</location>
        <location evidence="1">Cell wall</location>
    </subcellularLocation>
</comment>
<dbReference type="Gene3D" id="2.10.220.10">
    <property type="entry name" value="Hormone Receptor, Insulin-like Growth Factor Receptor 1, Chain A, domain 2"/>
    <property type="match status" value="3"/>
</dbReference>
<evidence type="ECO:0000256" key="18">
    <source>
        <dbReference type="ARBA" id="ARBA00051243"/>
    </source>
</evidence>
<evidence type="ECO:0000256" key="16">
    <source>
        <dbReference type="ARBA" id="ARBA00023170"/>
    </source>
</evidence>
<keyword evidence="12" id="KW-0067">ATP-binding</keyword>
<keyword evidence="10" id="KW-0547">Nucleotide-binding</keyword>
<dbReference type="InterPro" id="IPR000494">
    <property type="entry name" value="Rcpt_L-dom"/>
</dbReference>
<dbReference type="InterPro" id="IPR036941">
    <property type="entry name" value="Rcpt_L-dom_sf"/>
</dbReference>
<keyword evidence="15" id="KW-0829">Tyrosine-protein kinase</keyword>
<dbReference type="EMBL" id="GG666565">
    <property type="protein sequence ID" value="EEN54556.1"/>
    <property type="molecule type" value="Genomic_DNA"/>
</dbReference>
<evidence type="ECO:0000256" key="15">
    <source>
        <dbReference type="ARBA" id="ARBA00023137"/>
    </source>
</evidence>
<feature type="signal peptide" evidence="19">
    <location>
        <begin position="1"/>
        <end position="21"/>
    </location>
</feature>
<evidence type="ECO:0000259" key="20">
    <source>
        <dbReference type="Pfam" id="PF00757"/>
    </source>
</evidence>
<comment type="catalytic activity">
    <reaction evidence="18">
        <text>L-tyrosyl-[protein] + ATP = O-phospho-L-tyrosyl-[protein] + ADP + H(+)</text>
        <dbReference type="Rhea" id="RHEA:10596"/>
        <dbReference type="Rhea" id="RHEA-COMP:10136"/>
        <dbReference type="Rhea" id="RHEA-COMP:20101"/>
        <dbReference type="ChEBI" id="CHEBI:15378"/>
        <dbReference type="ChEBI" id="CHEBI:30616"/>
        <dbReference type="ChEBI" id="CHEBI:46858"/>
        <dbReference type="ChEBI" id="CHEBI:61978"/>
        <dbReference type="ChEBI" id="CHEBI:456216"/>
        <dbReference type="EC" id="2.7.10.1"/>
    </reaction>
</comment>
<dbReference type="InParanoid" id="C3YZ48"/>
<keyword evidence="4" id="KW-0134">Cell wall</keyword>
<keyword evidence="5" id="KW-0964">Secreted</keyword>
<feature type="domain" description="Receptor L-domain" evidence="21">
    <location>
        <begin position="577"/>
        <end position="696"/>
    </location>
</feature>
<dbReference type="GO" id="GO:0016020">
    <property type="term" value="C:membrane"/>
    <property type="evidence" value="ECO:0007669"/>
    <property type="project" value="UniProtKB-SubCell"/>
</dbReference>
<accession>C3YZ48</accession>
<dbReference type="PANTHER" id="PTHR31018:SF3">
    <property type="entry name" value="RECEPTOR PROTEIN-TYROSINE KINASE"/>
    <property type="match status" value="1"/>
</dbReference>
<evidence type="ECO:0000313" key="23">
    <source>
        <dbReference type="EMBL" id="EEN54556.1"/>
    </source>
</evidence>
<keyword evidence="8" id="KW-0812">Transmembrane</keyword>
<evidence type="ECO:0000259" key="21">
    <source>
        <dbReference type="Pfam" id="PF01030"/>
    </source>
</evidence>
<feature type="chain" id="PRO_5002934175" description="receptor protein-tyrosine kinase" evidence="19">
    <location>
        <begin position="22"/>
        <end position="839"/>
    </location>
</feature>
<dbReference type="GO" id="GO:0005524">
    <property type="term" value="F:ATP binding"/>
    <property type="evidence" value="ECO:0007669"/>
    <property type="project" value="UniProtKB-KW"/>
</dbReference>
<feature type="domain" description="Receptor L-domain" evidence="21">
    <location>
        <begin position="52"/>
        <end position="162"/>
    </location>
</feature>
<sequence length="839" mass="94480">MGSSFWMVFAGLCVLHMFTEGTEKVCLGTDKQLTSIGDPNHHYNLLKNLYTNCTYVDGNLELVAIEGTGRDLSFVKDIREVTGYVLIALSDISYIPLKNLRIIRGKNLYHGSALSVKFNYNKNIPTLGLRELRFNSLTEILKGNVTFFNNPQLCYENTIDWKGDILANGYYVISDTKDKARIFTRRRGLGPGYCSEQCDYRCKGPNPQDCCHKQCAVGCIGPLATDCLACLHYNNSGKCEEHCPPPFFYDTDLFQTVTNPDAKYTYGSLCVDECPSHLLQEEENCVKTCRKGNTDNGQRVCEKCVGACPKKCTGFQKYQFAGYMTINEAILRNFTNCTIIEGSLVITKQAFEGDLWAGFGPMSPSELSVFSTVEEITGYLQIEGQHEDFTDLSMFRNLKIIQGRELYNQYSLVIYQTSLESLGLTSLQQVNNGKVNIQKNRDLCYNVEDVVWNRILKNPAEQERQINRNKKKTKCVVEGRTCSDQCNSDGCWGFEASQCIKCANCEATTHYSDNRNTDNSQQVSEKCVGACPKRSCFWFSCGFADLQVFQGQCAGFQKNQFAGYMTINEAILRNFTNCTIIEGSLVITKQAFEGDLWAGFGPMSPSELSVFSTVEEITGYLQIEGQHKDFTDLSMFRNLKIIQGRELYNQYSLVIYQTSLESLGLTSLQQVNNGKVNIRKNRDLCYNVDDAVWNRILKNPAEQERQINRNKKKTKCVAEGRTCSDQCDSDGCWGFEASQCIKCANFELDGTCVESCEATTHYSDNKQCRPCDPQCDGMCNGPCKDCHSECVDGCVDDTRSGCFRCRHVKVGDECLEECPQGFQEKDGICEPIFSWDIFG</sequence>
<keyword evidence="7" id="KW-0808">Transferase</keyword>
<dbReference type="Pfam" id="PF00757">
    <property type="entry name" value="Furin-like"/>
    <property type="match status" value="1"/>
</dbReference>
<dbReference type="STRING" id="7739.C3YZ48"/>
<evidence type="ECO:0000256" key="10">
    <source>
        <dbReference type="ARBA" id="ARBA00022741"/>
    </source>
</evidence>
<evidence type="ECO:0000256" key="5">
    <source>
        <dbReference type="ARBA" id="ARBA00022525"/>
    </source>
</evidence>
<feature type="domain" description="Growth factor receptor" evidence="22">
    <location>
        <begin position="722"/>
        <end position="781"/>
    </location>
</feature>
<dbReference type="InterPro" id="IPR009030">
    <property type="entry name" value="Growth_fac_rcpt_cys_sf"/>
</dbReference>
<evidence type="ECO:0000256" key="7">
    <source>
        <dbReference type="ARBA" id="ARBA00022679"/>
    </source>
</evidence>
<evidence type="ECO:0000256" key="9">
    <source>
        <dbReference type="ARBA" id="ARBA00022729"/>
    </source>
</evidence>
<keyword evidence="14" id="KW-0472">Membrane</keyword>
<dbReference type="EC" id="2.7.10.1" evidence="3"/>
<dbReference type="SUPFAM" id="SSF57184">
    <property type="entry name" value="Growth factor receptor domain"/>
    <property type="match status" value="2"/>
</dbReference>
<proteinExistence type="predicted"/>
<dbReference type="CDD" id="cd00064">
    <property type="entry name" value="FU"/>
    <property type="match status" value="3"/>
</dbReference>
<keyword evidence="17" id="KW-0325">Glycoprotein</keyword>
<dbReference type="Pfam" id="PF14843">
    <property type="entry name" value="GF_recep_IV"/>
    <property type="match status" value="1"/>
</dbReference>